<gene>
    <name evidence="3" type="ORF">BFJ65_g11671</name>
</gene>
<feature type="coiled-coil region" evidence="1">
    <location>
        <begin position="602"/>
        <end position="629"/>
    </location>
</feature>
<organism evidence="3">
    <name type="scientific">Fusarium oxysporum f. sp. cepae</name>
    <dbReference type="NCBI Taxonomy" id="396571"/>
    <lineage>
        <taxon>Eukaryota</taxon>
        <taxon>Fungi</taxon>
        <taxon>Dikarya</taxon>
        <taxon>Ascomycota</taxon>
        <taxon>Pezizomycotina</taxon>
        <taxon>Sordariomycetes</taxon>
        <taxon>Hypocreomycetidae</taxon>
        <taxon>Hypocreales</taxon>
        <taxon>Nectriaceae</taxon>
        <taxon>Fusarium</taxon>
        <taxon>Fusarium oxysporum species complex</taxon>
    </lineage>
</organism>
<comment type="caution">
    <text evidence="3">The sequence shown here is derived from an EMBL/GenBank/DDBJ whole genome shotgun (WGS) entry which is preliminary data.</text>
</comment>
<sequence length="738" mass="84280">MSESQQGKRRPRGQKESDRPRKRQTRVPKEPPSEAAMTAARECLEQRPRYPIRRLDQHLRPDPAVEFVTLNPEQEAEAMALFDASQSKVDYEKFCPAENTNNPTANEFRSLWKVCLRVFGWSPVLMISPMQGLKYRSVAKRAQQPGSSHAPENSEPPEDADQPDPIQDPERPQPSKGTKPSEVIFPPDFSKLLTALIVHPCWEWDTVLFVLALQYTVKCRVDNREPWPHNELLYRVSSLRTLRSMFDDPDREPIRIAEMFEAMHNSQLQGTGSRFSRFLHFLGGQVKSTPNDLTQPQTYLGVGALPVTIKDLRFLTAAVTEFDWGVESWNCSPDEVWRAYRAERGIGKDEVPMTNAETKRYTLRSLKDVYREIADQIRASRDVASRLEAPYQSGRGDNQEDAAHEGEGDIPVDPMLDFPAEDTMETSSGNVPHMPRKSTPFHPEPCEREPRRKALVDGEETEDENEDLRRNQQSESVPNDMGVMRDVERRDKIGGMMSRLTFTSPYDQFLPLPSRPYTSAPTPVASGETLSQRLKADDERLERRLEASESSIKRLQEENIRIRDTQKSHQEAISNLQRGAQLQIRPPNEAKSIDVGTSTQRLAVLETENSNLGQQNQVLQARINQMTKDAAQQHTEWSEKVKALELEKESREYQSQLHRVVLDGQKRQEELILGMQAKIESMQSELDAMKQRNQAPNPQQNGQSTALFDNTVIPFRNSRNSPDLWNELYSDEVTGAQE</sequence>
<reference evidence="3" key="1">
    <citation type="journal article" date="2018" name="Sci. Rep.">
        <title>Characterisation of pathogen-specific regions and novel effector candidates in Fusarium oxysporum f. sp. cepae.</title>
        <authorList>
            <person name="Armitage A.D."/>
            <person name="Taylor A."/>
            <person name="Sobczyk M.K."/>
            <person name="Baxter L."/>
            <person name="Greenfield B.P."/>
            <person name="Bates H.J."/>
            <person name="Wilson F."/>
            <person name="Jackson A.C."/>
            <person name="Ott S."/>
            <person name="Harrison R.J."/>
            <person name="Clarkson J.P."/>
        </authorList>
    </citation>
    <scope>NUCLEOTIDE SEQUENCE [LARGE SCALE GENOMIC DNA]</scope>
    <source>
        <strain evidence="3">FoC_Fus2</strain>
    </source>
</reference>
<feature type="region of interest" description="Disordered" evidence="2">
    <location>
        <begin position="1"/>
        <end position="48"/>
    </location>
</feature>
<feature type="compositionally biased region" description="Basic and acidic residues" evidence="2">
    <location>
        <begin position="444"/>
        <end position="456"/>
    </location>
</feature>
<feature type="region of interest" description="Disordered" evidence="2">
    <location>
        <begin position="138"/>
        <end position="182"/>
    </location>
</feature>
<dbReference type="EMBL" id="MRCU01000007">
    <property type="protein sequence ID" value="RKK15129.1"/>
    <property type="molecule type" value="Genomic_DNA"/>
</dbReference>
<feature type="region of interest" description="Disordered" evidence="2">
    <location>
        <begin position="519"/>
        <end position="538"/>
    </location>
</feature>
<feature type="compositionally biased region" description="Polar residues" evidence="2">
    <location>
        <begin position="691"/>
        <end position="706"/>
    </location>
</feature>
<feature type="region of interest" description="Disordered" evidence="2">
    <location>
        <begin position="687"/>
        <end position="706"/>
    </location>
</feature>
<feature type="region of interest" description="Disordered" evidence="2">
    <location>
        <begin position="712"/>
        <end position="738"/>
    </location>
</feature>
<evidence type="ECO:0000256" key="2">
    <source>
        <dbReference type="SAM" id="MobiDB-lite"/>
    </source>
</evidence>
<evidence type="ECO:0000313" key="3">
    <source>
        <dbReference type="EMBL" id="RKK15129.1"/>
    </source>
</evidence>
<protein>
    <submittedName>
        <fullName evidence="3">Uncharacterized protein</fullName>
    </submittedName>
</protein>
<feature type="region of interest" description="Disordered" evidence="2">
    <location>
        <begin position="389"/>
        <end position="474"/>
    </location>
</feature>
<evidence type="ECO:0000256" key="1">
    <source>
        <dbReference type="SAM" id="Coils"/>
    </source>
</evidence>
<feature type="compositionally biased region" description="Basic and acidic residues" evidence="2">
    <location>
        <begin position="397"/>
        <end position="407"/>
    </location>
</feature>
<feature type="compositionally biased region" description="Acidic residues" evidence="2">
    <location>
        <begin position="457"/>
        <end position="466"/>
    </location>
</feature>
<proteinExistence type="predicted"/>
<dbReference type="AlphaFoldDB" id="A0A3L6NE85"/>
<name>A0A3L6NE85_FUSOX</name>
<dbReference type="Proteomes" id="UP000270866">
    <property type="component" value="Chromosome 9"/>
</dbReference>
<keyword evidence="1" id="KW-0175">Coiled coil</keyword>
<accession>A0A3L6NE85</accession>